<dbReference type="Gramene" id="Pp3c1_14030V3.1">
    <property type="protein sequence ID" value="Pp3c1_14030V3.1"/>
    <property type="gene ID" value="Pp3c1_14030"/>
</dbReference>
<dbReference type="AlphaFoldDB" id="A0A2K1L850"/>
<keyword evidence="1" id="KW-0472">Membrane</keyword>
<dbReference type="EMBL" id="ABEU02000001">
    <property type="protein sequence ID" value="PNR62216.1"/>
    <property type="molecule type" value="Genomic_DNA"/>
</dbReference>
<dbReference type="PaxDb" id="3218-PP1S86_56V6.1"/>
<keyword evidence="1" id="KW-0812">Transmembrane</keyword>
<evidence type="ECO:0000313" key="4">
    <source>
        <dbReference type="Proteomes" id="UP000006727"/>
    </source>
</evidence>
<proteinExistence type="predicted"/>
<name>A0A2K1L850_PHYPA</name>
<keyword evidence="4" id="KW-1185">Reference proteome</keyword>
<evidence type="ECO:0000313" key="3">
    <source>
        <dbReference type="EnsemblPlants" id="Pp3c1_14030V3.1"/>
    </source>
</evidence>
<reference evidence="2 4" key="2">
    <citation type="journal article" date="2018" name="Plant J.">
        <title>The Physcomitrella patens chromosome-scale assembly reveals moss genome structure and evolution.</title>
        <authorList>
            <person name="Lang D."/>
            <person name="Ullrich K.K."/>
            <person name="Murat F."/>
            <person name="Fuchs J."/>
            <person name="Jenkins J."/>
            <person name="Haas F.B."/>
            <person name="Piednoel M."/>
            <person name="Gundlach H."/>
            <person name="Van Bel M."/>
            <person name="Meyberg R."/>
            <person name="Vives C."/>
            <person name="Morata J."/>
            <person name="Symeonidi A."/>
            <person name="Hiss M."/>
            <person name="Muchero W."/>
            <person name="Kamisugi Y."/>
            <person name="Saleh O."/>
            <person name="Blanc G."/>
            <person name="Decker E.L."/>
            <person name="van Gessel N."/>
            <person name="Grimwood J."/>
            <person name="Hayes R.D."/>
            <person name="Graham S.W."/>
            <person name="Gunter L.E."/>
            <person name="McDaniel S.F."/>
            <person name="Hoernstein S.N.W."/>
            <person name="Larsson A."/>
            <person name="Li F.W."/>
            <person name="Perroud P.F."/>
            <person name="Phillips J."/>
            <person name="Ranjan P."/>
            <person name="Rokshar D.S."/>
            <person name="Rothfels C.J."/>
            <person name="Schneider L."/>
            <person name="Shu S."/>
            <person name="Stevenson D.W."/>
            <person name="Thummler F."/>
            <person name="Tillich M."/>
            <person name="Villarreal Aguilar J.C."/>
            <person name="Widiez T."/>
            <person name="Wong G.K."/>
            <person name="Wymore A."/>
            <person name="Zhang Y."/>
            <person name="Zimmer A.D."/>
            <person name="Quatrano R.S."/>
            <person name="Mayer K.F.X."/>
            <person name="Goodstein D."/>
            <person name="Casacuberta J.M."/>
            <person name="Vandepoele K."/>
            <person name="Reski R."/>
            <person name="Cuming A.C."/>
            <person name="Tuskan G.A."/>
            <person name="Maumus F."/>
            <person name="Salse J."/>
            <person name="Schmutz J."/>
            <person name="Rensing S.A."/>
        </authorList>
    </citation>
    <scope>NUCLEOTIDE SEQUENCE [LARGE SCALE GENOMIC DNA]</scope>
    <source>
        <strain evidence="3 4">cv. Gransden 2004</strain>
    </source>
</reference>
<keyword evidence="1" id="KW-1133">Transmembrane helix</keyword>
<evidence type="ECO:0000313" key="2">
    <source>
        <dbReference type="EMBL" id="PNR62216.1"/>
    </source>
</evidence>
<evidence type="ECO:0000256" key="1">
    <source>
        <dbReference type="SAM" id="Phobius"/>
    </source>
</evidence>
<dbReference type="Proteomes" id="UP000006727">
    <property type="component" value="Chromosome 1"/>
</dbReference>
<protein>
    <submittedName>
        <fullName evidence="2 3">Uncharacterized protein</fullName>
    </submittedName>
</protein>
<sequence length="549" mass="60761">MGFRNAGQMSLGLGGLWRVCGIVRRMGVVSSELILLALQRQWVRYYDEAYRNEFLRHKSQQNTVPPLFPFTARPYAEEIQKKRYRASNRKSRSGSSGVASSGFFSRVLRGLMKFVGGVVAITGAAVAGAPYLISRPFGLHTLLFVINSSIPGTLSVESVSLGWNKPIHIEGVILKGPNSSAVLLIPEYKTNAHLWTLVVGRAGLGDAVVLQPTLDMRNDPESGHPYYDLAVTSVDKLNVSNPYVKKKFKVLPSEVVSWTAKMRAPEGGLEVLNGKVILPGDLAAVLGAHLYFDIAFGSYATEMNPSLWKANGELSGRTPIRCSLCSNCAHLEALAYLNLRRKRMELLQPILAEVRHYSKMDLSPALAKFYLAQINPILGQIVGPSFGREDLPDVSMSLKPTDMMWPTTEYLIRIEPMKVTSAIEANVHVGGKLTCSRVDLLIADKIHVATWGQMDHVHETMKMTLAIPGKSLRDFVGLTMITPDYHLQIPIHGTFDRPQVDWVSAARRITQLTVQEKLGSNLLSTFLEQFDIETTVVPKPTGDLPWARE</sequence>
<reference evidence="2 4" key="1">
    <citation type="journal article" date="2008" name="Science">
        <title>The Physcomitrella genome reveals evolutionary insights into the conquest of land by plants.</title>
        <authorList>
            <person name="Rensing S."/>
            <person name="Lang D."/>
            <person name="Zimmer A."/>
            <person name="Terry A."/>
            <person name="Salamov A."/>
            <person name="Shapiro H."/>
            <person name="Nishiyama T."/>
            <person name="Perroud P.-F."/>
            <person name="Lindquist E."/>
            <person name="Kamisugi Y."/>
            <person name="Tanahashi T."/>
            <person name="Sakakibara K."/>
            <person name="Fujita T."/>
            <person name="Oishi K."/>
            <person name="Shin-I T."/>
            <person name="Kuroki Y."/>
            <person name="Toyoda A."/>
            <person name="Suzuki Y."/>
            <person name="Hashimoto A."/>
            <person name="Yamaguchi K."/>
            <person name="Sugano A."/>
            <person name="Kohara Y."/>
            <person name="Fujiyama A."/>
            <person name="Anterola A."/>
            <person name="Aoki S."/>
            <person name="Ashton N."/>
            <person name="Barbazuk W.B."/>
            <person name="Barker E."/>
            <person name="Bennetzen J."/>
            <person name="Bezanilla M."/>
            <person name="Blankenship R."/>
            <person name="Cho S.H."/>
            <person name="Dutcher S."/>
            <person name="Estelle M."/>
            <person name="Fawcett J.A."/>
            <person name="Gundlach H."/>
            <person name="Hanada K."/>
            <person name="Heyl A."/>
            <person name="Hicks K.A."/>
            <person name="Hugh J."/>
            <person name="Lohr M."/>
            <person name="Mayer K."/>
            <person name="Melkozernov A."/>
            <person name="Murata T."/>
            <person name="Nelson D."/>
            <person name="Pils B."/>
            <person name="Prigge M."/>
            <person name="Reiss B."/>
            <person name="Renner T."/>
            <person name="Rombauts S."/>
            <person name="Rushton P."/>
            <person name="Sanderfoot A."/>
            <person name="Schween G."/>
            <person name="Shiu S.-H."/>
            <person name="Stueber K."/>
            <person name="Theodoulou F.L."/>
            <person name="Tu H."/>
            <person name="Van de Peer Y."/>
            <person name="Verrier P.J."/>
            <person name="Waters E."/>
            <person name="Wood A."/>
            <person name="Yang L."/>
            <person name="Cove D."/>
            <person name="Cuming A."/>
            <person name="Hasebe M."/>
            <person name="Lucas S."/>
            <person name="Mishler D.B."/>
            <person name="Reski R."/>
            <person name="Grigoriev I."/>
            <person name="Quatrano R.S."/>
            <person name="Boore J.L."/>
        </authorList>
    </citation>
    <scope>NUCLEOTIDE SEQUENCE [LARGE SCALE GENOMIC DNA]</scope>
    <source>
        <strain evidence="3 4">cv. Gransden 2004</strain>
    </source>
</reference>
<feature type="transmembrane region" description="Helical" evidence="1">
    <location>
        <begin position="114"/>
        <end position="133"/>
    </location>
</feature>
<organism evidence="2">
    <name type="scientific">Physcomitrium patens</name>
    <name type="common">Spreading-leaved earth moss</name>
    <name type="synonym">Physcomitrella patens</name>
    <dbReference type="NCBI Taxonomy" id="3218"/>
    <lineage>
        <taxon>Eukaryota</taxon>
        <taxon>Viridiplantae</taxon>
        <taxon>Streptophyta</taxon>
        <taxon>Embryophyta</taxon>
        <taxon>Bryophyta</taxon>
        <taxon>Bryophytina</taxon>
        <taxon>Bryopsida</taxon>
        <taxon>Funariidae</taxon>
        <taxon>Funariales</taxon>
        <taxon>Funariaceae</taxon>
        <taxon>Physcomitrium</taxon>
    </lineage>
</organism>
<accession>A0A2K1L850</accession>
<gene>
    <name evidence="3" type="primary">LOC112285198</name>
    <name evidence="2" type="ORF">PHYPA_000640</name>
</gene>
<dbReference type="EnsemblPlants" id="Pp3c1_14030V3.1">
    <property type="protein sequence ID" value="Pp3c1_14030V3.1"/>
    <property type="gene ID" value="Pp3c1_14030"/>
</dbReference>
<reference evidence="3" key="3">
    <citation type="submission" date="2020-12" db="UniProtKB">
        <authorList>
            <consortium name="EnsemblPlants"/>
        </authorList>
    </citation>
    <scope>IDENTIFICATION</scope>
</reference>